<keyword evidence="1" id="KW-0802">TPR repeat</keyword>
<dbReference type="SMART" id="SM00028">
    <property type="entry name" value="TPR"/>
    <property type="match status" value="9"/>
</dbReference>
<feature type="repeat" description="TPR" evidence="1">
    <location>
        <begin position="316"/>
        <end position="349"/>
    </location>
</feature>
<reference evidence="3 4" key="1">
    <citation type="submission" date="2019-11" db="EMBL/GenBank/DDBJ databases">
        <title>Pedobacter sp. HMF7647 Genome sequencing and assembly.</title>
        <authorList>
            <person name="Kang H."/>
            <person name="Kim H."/>
            <person name="Joh K."/>
        </authorList>
    </citation>
    <scope>NUCLEOTIDE SEQUENCE [LARGE SCALE GENOMIC DNA]</scope>
    <source>
        <strain evidence="3 4">HMF7647</strain>
    </source>
</reference>
<comment type="caution">
    <text evidence="3">The sequence shown here is derived from an EMBL/GenBank/DDBJ whole genome shotgun (WGS) entry which is preliminary data.</text>
</comment>
<feature type="repeat" description="TPR" evidence="1">
    <location>
        <begin position="422"/>
        <end position="455"/>
    </location>
</feature>
<evidence type="ECO:0000313" key="3">
    <source>
        <dbReference type="EMBL" id="MXV51741.1"/>
    </source>
</evidence>
<dbReference type="EMBL" id="WVHT01000005">
    <property type="protein sequence ID" value="MXV51741.1"/>
    <property type="molecule type" value="Genomic_DNA"/>
</dbReference>
<keyword evidence="2" id="KW-0732">Signal</keyword>
<dbReference type="Gene3D" id="1.25.40.10">
    <property type="entry name" value="Tetratricopeptide repeat domain"/>
    <property type="match status" value="4"/>
</dbReference>
<feature type="repeat" description="TPR" evidence="1">
    <location>
        <begin position="210"/>
        <end position="243"/>
    </location>
</feature>
<dbReference type="Pfam" id="PF13181">
    <property type="entry name" value="TPR_8"/>
    <property type="match status" value="2"/>
</dbReference>
<dbReference type="Proteomes" id="UP000466586">
    <property type="component" value="Unassembled WGS sequence"/>
</dbReference>
<protein>
    <submittedName>
        <fullName evidence="3">Tetratricopeptide repeat protein</fullName>
    </submittedName>
</protein>
<dbReference type="SUPFAM" id="SSF48452">
    <property type="entry name" value="TPR-like"/>
    <property type="match status" value="3"/>
</dbReference>
<feature type="chain" id="PRO_5029494714" evidence="2">
    <location>
        <begin position="20"/>
        <end position="573"/>
    </location>
</feature>
<dbReference type="PANTHER" id="PTHR12558">
    <property type="entry name" value="CELL DIVISION CYCLE 16,23,27"/>
    <property type="match status" value="1"/>
</dbReference>
<dbReference type="InterPro" id="IPR011990">
    <property type="entry name" value="TPR-like_helical_dom_sf"/>
</dbReference>
<dbReference type="InterPro" id="IPR019734">
    <property type="entry name" value="TPR_rpt"/>
</dbReference>
<evidence type="ECO:0000256" key="2">
    <source>
        <dbReference type="SAM" id="SignalP"/>
    </source>
</evidence>
<name>A0A7K1YBJ8_9SPHI</name>
<dbReference type="PROSITE" id="PS50293">
    <property type="entry name" value="TPR_REGION"/>
    <property type="match status" value="1"/>
</dbReference>
<organism evidence="3 4">
    <name type="scientific">Hufsiella arboris</name>
    <dbReference type="NCBI Taxonomy" id="2695275"/>
    <lineage>
        <taxon>Bacteria</taxon>
        <taxon>Pseudomonadati</taxon>
        <taxon>Bacteroidota</taxon>
        <taxon>Sphingobacteriia</taxon>
        <taxon>Sphingobacteriales</taxon>
        <taxon>Sphingobacteriaceae</taxon>
        <taxon>Hufsiella</taxon>
    </lineage>
</organism>
<dbReference type="Pfam" id="PF13432">
    <property type="entry name" value="TPR_16"/>
    <property type="match status" value="1"/>
</dbReference>
<proteinExistence type="predicted"/>
<dbReference type="Pfam" id="PF00515">
    <property type="entry name" value="TPR_1"/>
    <property type="match status" value="1"/>
</dbReference>
<dbReference type="PROSITE" id="PS50005">
    <property type="entry name" value="TPR"/>
    <property type="match status" value="3"/>
</dbReference>
<dbReference type="AlphaFoldDB" id="A0A7K1YBJ8"/>
<dbReference type="PANTHER" id="PTHR12558:SF13">
    <property type="entry name" value="CELL DIVISION CYCLE PROTEIN 27 HOMOLOG"/>
    <property type="match status" value="1"/>
</dbReference>
<evidence type="ECO:0000313" key="4">
    <source>
        <dbReference type="Proteomes" id="UP000466586"/>
    </source>
</evidence>
<evidence type="ECO:0000256" key="1">
    <source>
        <dbReference type="PROSITE-ProRule" id="PRU00339"/>
    </source>
</evidence>
<feature type="signal peptide" evidence="2">
    <location>
        <begin position="1"/>
        <end position="19"/>
    </location>
</feature>
<keyword evidence="4" id="KW-1185">Reference proteome</keyword>
<accession>A0A7K1YBJ8</accession>
<gene>
    <name evidence="3" type="ORF">GS399_12220</name>
</gene>
<dbReference type="RefSeq" id="WP_160844922.1">
    <property type="nucleotide sequence ID" value="NZ_WVHT01000005.1"/>
</dbReference>
<sequence length="573" mass="65112">MKKLSSILLILSAASASVAQQHKAVIVAGKVLSTEDSLLVKELYYSGLREKTIQNYQLSSDYFSRVIQLDPANDAALYELASINHAKKNDKEAEELARKAVTVEPENEWYWLLLADIYKRTSNMRDLVPVFDELIAISPEKEDYYFDKANALLLQNETEKAEQVYTLVEKKFGVSDDLTSARQRIYQKQGNSEKAAVELENLIKNNPSEVKNYIELSQIYSTNGNLSKARQILEEAKKIDPSNVYVRLSLADVYRAEKKNEDAFIELKSAFSNQNLDIDNKVRIVLSFFPDFKNPAARAQAEELSYLITESNPGDPKGFSVYGDVLFQENKLKEAAEAYRKSLKLNNQTYMIWEQLLRIDLGLGDGAAAIKDGEEALTYFPNQAPLYLYTGIGYAQKGNHARAVTYLKNASSIGSEDKQVQAQTWASLGDSYNALKQFQESDAAYEKALQIDPDNTYTLNNYAYYLSLRNENLDKAAQMSLKTNQIDQNNASFEDTYAWILFKQKKFTDARKWMEKALSDDQSKSSTQVEHYGDILYQLGEKDQALKQWIKAKEYGGSSQKLQQKIDTKTFIE</sequence>